<gene>
    <name evidence="2" type="ORF">B0A54_10821</name>
</gene>
<feature type="compositionally biased region" description="Low complexity" evidence="1">
    <location>
        <begin position="330"/>
        <end position="341"/>
    </location>
</feature>
<accession>A0A4U0UY86</accession>
<name>A0A4U0UY86_9PEZI</name>
<evidence type="ECO:0000313" key="2">
    <source>
        <dbReference type="EMBL" id="TKA40215.1"/>
    </source>
</evidence>
<dbReference type="STRING" id="329885.A0A4U0UY86"/>
<proteinExistence type="predicted"/>
<reference evidence="2 3" key="1">
    <citation type="submission" date="2017-03" db="EMBL/GenBank/DDBJ databases">
        <title>Genomes of endolithic fungi from Antarctica.</title>
        <authorList>
            <person name="Coleine C."/>
            <person name="Masonjones S."/>
            <person name="Stajich J.E."/>
        </authorList>
    </citation>
    <scope>NUCLEOTIDE SEQUENCE [LARGE SCALE GENOMIC DNA]</scope>
    <source>
        <strain evidence="2 3">CCFEE 5311</strain>
    </source>
</reference>
<evidence type="ECO:0000313" key="3">
    <source>
        <dbReference type="Proteomes" id="UP000310066"/>
    </source>
</evidence>
<dbReference type="Proteomes" id="UP000310066">
    <property type="component" value="Unassembled WGS sequence"/>
</dbReference>
<evidence type="ECO:0000256" key="1">
    <source>
        <dbReference type="SAM" id="MobiDB-lite"/>
    </source>
</evidence>
<protein>
    <submittedName>
        <fullName evidence="2">Uncharacterized protein</fullName>
    </submittedName>
</protein>
<dbReference type="AlphaFoldDB" id="A0A4U0UY86"/>
<dbReference type="EMBL" id="NAJP01000034">
    <property type="protein sequence ID" value="TKA40215.1"/>
    <property type="molecule type" value="Genomic_DNA"/>
</dbReference>
<comment type="caution">
    <text evidence="2">The sequence shown here is derived from an EMBL/GenBank/DDBJ whole genome shotgun (WGS) entry which is preliminary data.</text>
</comment>
<dbReference type="OrthoDB" id="3637487at2759"/>
<feature type="region of interest" description="Disordered" evidence="1">
    <location>
        <begin position="319"/>
        <end position="347"/>
    </location>
</feature>
<sequence length="450" mass="50316">MPCILVTVPLPQRRKEYRQPFSNTMATLQTLPVELLILITEHLGGRELRCGKDAGTRRLTLFRNWYNAARSIFVSGMDLATVRVYSYNAKYQSQGKWSHASGQRRLMHKNTRTLRLGFVGNWYDEEESLLHIEFMNGEERTVAVSGCEYTIIPPATDRSVNQAGSHEWRSRTVAPILEELFSDLRNFTALESLSVEAMKEEPRYDKYLTEVYLLPQTLRILSQNLPVVHNLTTLTLDTAGTNITADAEIQPQHEYICLCASLAAILPLIPTIRLRLPRVCPALFPHLPATTNSPLPPKTTIKTRSLILKLHLPTFTPENATSCSDNRPLTLSCTTNRSRSTTRPRDNGDAILAAARGYLPHLSHIRHGPAPKLEYLDNEQQTPSEDPTANPCAATSGLQLFRITLADPDPASGPALLTFNVLAEQAPWVPVRVAVYEDDGGMQDWEEGAI</sequence>
<organism evidence="2 3">
    <name type="scientific">Friedmanniomyces endolithicus</name>
    <dbReference type="NCBI Taxonomy" id="329885"/>
    <lineage>
        <taxon>Eukaryota</taxon>
        <taxon>Fungi</taxon>
        <taxon>Dikarya</taxon>
        <taxon>Ascomycota</taxon>
        <taxon>Pezizomycotina</taxon>
        <taxon>Dothideomycetes</taxon>
        <taxon>Dothideomycetidae</taxon>
        <taxon>Mycosphaerellales</taxon>
        <taxon>Teratosphaeriaceae</taxon>
        <taxon>Friedmanniomyces</taxon>
    </lineage>
</organism>
<feature type="compositionally biased region" description="Polar residues" evidence="1">
    <location>
        <begin position="319"/>
        <end position="329"/>
    </location>
</feature>